<organism evidence="3 4">
    <name type="scientific">Streptomyces narbonensis</name>
    <dbReference type="NCBI Taxonomy" id="67333"/>
    <lineage>
        <taxon>Bacteria</taxon>
        <taxon>Bacillati</taxon>
        <taxon>Actinomycetota</taxon>
        <taxon>Actinomycetes</taxon>
        <taxon>Kitasatosporales</taxon>
        <taxon>Streptomycetaceae</taxon>
        <taxon>Streptomyces</taxon>
    </lineage>
</organism>
<dbReference type="EMBL" id="JBEZAE010000053">
    <property type="protein sequence ID" value="MEU7075973.1"/>
    <property type="molecule type" value="Genomic_DNA"/>
</dbReference>
<dbReference type="RefSeq" id="WP_358478485.1">
    <property type="nucleotide sequence ID" value="NZ_JBEZAE010000053.1"/>
</dbReference>
<gene>
    <name evidence="3" type="ORF">AB0A88_38505</name>
</gene>
<evidence type="ECO:0000256" key="1">
    <source>
        <dbReference type="SAM" id="MobiDB-lite"/>
    </source>
</evidence>
<dbReference type="InterPro" id="IPR036086">
    <property type="entry name" value="ParB/Sulfiredoxin_sf"/>
</dbReference>
<dbReference type="SMART" id="SM00470">
    <property type="entry name" value="ParB"/>
    <property type="match status" value="1"/>
</dbReference>
<feature type="domain" description="ParB-like N-terminal" evidence="2">
    <location>
        <begin position="32"/>
        <end position="116"/>
    </location>
</feature>
<accession>A0ABV3CMG5</accession>
<evidence type="ECO:0000313" key="4">
    <source>
        <dbReference type="Proteomes" id="UP001551329"/>
    </source>
</evidence>
<name>A0ABV3CMG5_9ACTN</name>
<sequence>MTAEPIERPPTRSSSDYLLALRDKGLNEAPVELVRIQELYVSSSPRADGVDQEYARTLADTESELPPILVHRPTMRVVDGLHRLAAARSRGQDLIHVRYFDGDSTDADLLAIALNVSHGRPLCLEDRVGAAERIFASHPEWSDRAVAAVAGLSARKIAEIRRNSSGTFLNGARRIGLDGRARPVDSTYGRELASRLIKENPTASLRTIARQAGISPATVADVRGRVMRGEDPVPARQRGHLKTAPPAHLAAHRPPTTPRPAKTRSAAELGTLFDTLRRDPSLRFNEAGRHTLRMLEAAALVARDRQRIVESVPAHCKVQMSELVQGYAEIWELFAHDLKTPSETQTDTESA</sequence>
<protein>
    <submittedName>
        <fullName evidence="3">Transcriptional regulator</fullName>
    </submittedName>
</protein>
<dbReference type="Proteomes" id="UP001551329">
    <property type="component" value="Unassembled WGS sequence"/>
</dbReference>
<dbReference type="InterPro" id="IPR003115">
    <property type="entry name" value="ParB_N"/>
</dbReference>
<keyword evidence="4" id="KW-1185">Reference proteome</keyword>
<dbReference type="SUPFAM" id="SSF110849">
    <property type="entry name" value="ParB/Sulfiredoxin"/>
    <property type="match status" value="1"/>
</dbReference>
<comment type="caution">
    <text evidence="3">The sequence shown here is derived from an EMBL/GenBank/DDBJ whole genome shotgun (WGS) entry which is preliminary data.</text>
</comment>
<evidence type="ECO:0000313" key="3">
    <source>
        <dbReference type="EMBL" id="MEU7075973.1"/>
    </source>
</evidence>
<evidence type="ECO:0000259" key="2">
    <source>
        <dbReference type="SMART" id="SM00470"/>
    </source>
</evidence>
<proteinExistence type="predicted"/>
<reference evidence="3 4" key="1">
    <citation type="submission" date="2024-06" db="EMBL/GenBank/DDBJ databases">
        <title>The Natural Products Discovery Center: Release of the First 8490 Sequenced Strains for Exploring Actinobacteria Biosynthetic Diversity.</title>
        <authorList>
            <person name="Kalkreuter E."/>
            <person name="Kautsar S.A."/>
            <person name="Yang D."/>
            <person name="Bader C.D."/>
            <person name="Teijaro C.N."/>
            <person name="Fluegel L."/>
            <person name="Davis C.M."/>
            <person name="Simpson J.R."/>
            <person name="Lauterbach L."/>
            <person name="Steele A.D."/>
            <person name="Gui C."/>
            <person name="Meng S."/>
            <person name="Li G."/>
            <person name="Viehrig K."/>
            <person name="Ye F."/>
            <person name="Su P."/>
            <person name="Kiefer A.F."/>
            <person name="Nichols A."/>
            <person name="Cepeda A.J."/>
            <person name="Yan W."/>
            <person name="Fan B."/>
            <person name="Jiang Y."/>
            <person name="Adhikari A."/>
            <person name="Zheng C.-J."/>
            <person name="Schuster L."/>
            <person name="Cowan T.M."/>
            <person name="Smanski M.J."/>
            <person name="Chevrette M.G."/>
            <person name="De Carvalho L.P.S."/>
            <person name="Shen B."/>
        </authorList>
    </citation>
    <scope>NUCLEOTIDE SEQUENCE [LARGE SCALE GENOMIC DNA]</scope>
    <source>
        <strain evidence="3 4">NPDC045974</strain>
    </source>
</reference>
<feature type="region of interest" description="Disordered" evidence="1">
    <location>
        <begin position="244"/>
        <end position="264"/>
    </location>
</feature>